<dbReference type="GeneID" id="95071514"/>
<gene>
    <name evidence="2" type="ORF">Sdia_47050</name>
</gene>
<dbReference type="EMBL" id="BLLN01000005">
    <property type="protein sequence ID" value="GFH73937.1"/>
    <property type="molecule type" value="Genomic_DNA"/>
</dbReference>
<organism evidence="2 3">
    <name type="scientific">Streptomyces diastaticus subsp. diastaticus</name>
    <dbReference type="NCBI Taxonomy" id="68040"/>
    <lineage>
        <taxon>Bacteria</taxon>
        <taxon>Bacillati</taxon>
        <taxon>Actinomycetota</taxon>
        <taxon>Actinomycetes</taxon>
        <taxon>Kitasatosporales</taxon>
        <taxon>Streptomycetaceae</taxon>
        <taxon>Streptomyces</taxon>
        <taxon>Streptomyces diastaticus group</taxon>
    </lineage>
</organism>
<feature type="region of interest" description="Disordered" evidence="1">
    <location>
        <begin position="160"/>
        <end position="192"/>
    </location>
</feature>
<dbReference type="Proteomes" id="UP000472710">
    <property type="component" value="Unassembled WGS sequence"/>
</dbReference>
<evidence type="ECO:0000313" key="3">
    <source>
        <dbReference type="Proteomes" id="UP000472710"/>
    </source>
</evidence>
<sequence>MIAVVGHTDLTEDAHGVVRAALRTRLAQAPAGTGALVRAGRGLPQVYGRAAREAGRPLTVVLPAEGAVPAPLPAADRAAAGELLLLAEQVRLLPYDPAVRDTVVAADERLVGAARTLLAVWDGSPSDGSDATAHLVAYARARSVPVEVVWPAGAARSGRAERAPGVRRGRPAAGLVGRRPGTYGPGGRDLRP</sequence>
<dbReference type="RefSeq" id="WP_229831440.1">
    <property type="nucleotide sequence ID" value="NZ_BLLN01000005.1"/>
</dbReference>
<evidence type="ECO:0008006" key="4">
    <source>
        <dbReference type="Google" id="ProtNLM"/>
    </source>
</evidence>
<name>A0ABQ1CUE8_STRDI</name>
<feature type="compositionally biased region" description="Low complexity" evidence="1">
    <location>
        <begin position="171"/>
        <end position="182"/>
    </location>
</feature>
<feature type="compositionally biased region" description="Gly residues" evidence="1">
    <location>
        <begin position="183"/>
        <end position="192"/>
    </location>
</feature>
<keyword evidence="3" id="KW-1185">Reference proteome</keyword>
<evidence type="ECO:0000313" key="2">
    <source>
        <dbReference type="EMBL" id="GFH73937.1"/>
    </source>
</evidence>
<accession>A0ABQ1CUE8</accession>
<dbReference type="Gene3D" id="3.40.50.450">
    <property type="match status" value="1"/>
</dbReference>
<comment type="caution">
    <text evidence="2">The sequence shown here is derived from an EMBL/GenBank/DDBJ whole genome shotgun (WGS) entry which is preliminary data.</text>
</comment>
<proteinExistence type="predicted"/>
<reference evidence="2 3" key="1">
    <citation type="submission" date="2020-02" db="EMBL/GenBank/DDBJ databases">
        <title>Whole genome shotgun sequence of Streptomyces diastaticus subsp. diastaticus NBRC 13412.</title>
        <authorList>
            <person name="Ichikawa N."/>
            <person name="Komaki H."/>
            <person name="Tamura T."/>
        </authorList>
    </citation>
    <scope>NUCLEOTIDE SEQUENCE [LARGE SCALE GENOMIC DNA]</scope>
    <source>
        <strain evidence="2 3">NBRC 13412</strain>
    </source>
</reference>
<evidence type="ECO:0000256" key="1">
    <source>
        <dbReference type="SAM" id="MobiDB-lite"/>
    </source>
</evidence>
<protein>
    <recommendedName>
        <fullName evidence="4">Universal stress protein</fullName>
    </recommendedName>
</protein>